<dbReference type="GO" id="GO:0008168">
    <property type="term" value="F:methyltransferase activity"/>
    <property type="evidence" value="ECO:0007669"/>
    <property type="project" value="InterPro"/>
</dbReference>
<dbReference type="AlphaFoldDB" id="A0A6G1GIZ9"/>
<organism evidence="3 4">
    <name type="scientific">Aulographum hederae CBS 113979</name>
    <dbReference type="NCBI Taxonomy" id="1176131"/>
    <lineage>
        <taxon>Eukaryota</taxon>
        <taxon>Fungi</taxon>
        <taxon>Dikarya</taxon>
        <taxon>Ascomycota</taxon>
        <taxon>Pezizomycotina</taxon>
        <taxon>Dothideomycetes</taxon>
        <taxon>Pleosporomycetidae</taxon>
        <taxon>Aulographales</taxon>
        <taxon>Aulographaceae</taxon>
    </lineage>
</organism>
<keyword evidence="4" id="KW-1185">Reference proteome</keyword>
<dbReference type="Gene3D" id="3.40.50.150">
    <property type="entry name" value="Vaccinia Virus protein VP39"/>
    <property type="match status" value="1"/>
</dbReference>
<gene>
    <name evidence="3" type="ORF">K402DRAFT_387626</name>
</gene>
<dbReference type="EMBL" id="ML977224">
    <property type="protein sequence ID" value="KAF1980739.1"/>
    <property type="molecule type" value="Genomic_DNA"/>
</dbReference>
<dbReference type="InterPro" id="IPR029063">
    <property type="entry name" value="SAM-dependent_MTases_sf"/>
</dbReference>
<proteinExistence type="predicted"/>
<dbReference type="InterPro" id="IPR002877">
    <property type="entry name" value="RNA_MeTrfase_FtsJ_dom"/>
</dbReference>
<evidence type="ECO:0000313" key="3">
    <source>
        <dbReference type="EMBL" id="KAF1980739.1"/>
    </source>
</evidence>
<accession>A0A6G1GIZ9</accession>
<dbReference type="GO" id="GO:0032259">
    <property type="term" value="P:methylation"/>
    <property type="evidence" value="ECO:0007669"/>
    <property type="project" value="InterPro"/>
</dbReference>
<dbReference type="Pfam" id="PF01728">
    <property type="entry name" value="FtsJ"/>
    <property type="match status" value="1"/>
</dbReference>
<protein>
    <recommendedName>
        <fullName evidence="2">Ribosomal RNA methyltransferase FtsJ domain-containing protein</fullName>
    </recommendedName>
</protein>
<dbReference type="OrthoDB" id="417125at2759"/>
<evidence type="ECO:0000256" key="1">
    <source>
        <dbReference type="SAM" id="MobiDB-lite"/>
    </source>
</evidence>
<sequence>MKESSDDGRQESSKDPAQKEVDLLQYPRGEEGKRVSSVITQYLQDNAPEFRRLTELRQQGWSNSEGDRFFQMQRHNADTADEKMARIFYKMMKEIAQEMQRATGALAISDTSADAPAILDLCMAPGGFLATALKLNPTAQALAFSLPPSEGGHNVFLPNASNVTLKFLDVTLLAADMCVTVSPDQHPEAKDLLPRQIDSGQLFDLVLCDGQVLRTQTRVADREYRQARRLTVTQLAIGLERVRTGGTMVVLLHKVEAPDTVFLLYTFSKFCSVRLFKPRRHHAKRSSFYMIASDVRNRDGEAVRAMERWKRMWEVATFGTDEEYENVLHEDCFNAEEVLGKFGSELLELGREVWETQAKALEKAPFIKR</sequence>
<feature type="region of interest" description="Disordered" evidence="1">
    <location>
        <begin position="1"/>
        <end position="29"/>
    </location>
</feature>
<evidence type="ECO:0000259" key="2">
    <source>
        <dbReference type="Pfam" id="PF01728"/>
    </source>
</evidence>
<dbReference type="Proteomes" id="UP000800041">
    <property type="component" value="Unassembled WGS sequence"/>
</dbReference>
<dbReference type="SUPFAM" id="SSF53335">
    <property type="entry name" value="S-adenosyl-L-methionine-dependent methyltransferases"/>
    <property type="match status" value="1"/>
</dbReference>
<reference evidence="3" key="1">
    <citation type="journal article" date="2020" name="Stud. Mycol.">
        <title>101 Dothideomycetes genomes: a test case for predicting lifestyles and emergence of pathogens.</title>
        <authorList>
            <person name="Haridas S."/>
            <person name="Albert R."/>
            <person name="Binder M."/>
            <person name="Bloem J."/>
            <person name="Labutti K."/>
            <person name="Salamov A."/>
            <person name="Andreopoulos B."/>
            <person name="Baker S."/>
            <person name="Barry K."/>
            <person name="Bills G."/>
            <person name="Bluhm B."/>
            <person name="Cannon C."/>
            <person name="Castanera R."/>
            <person name="Culley D."/>
            <person name="Daum C."/>
            <person name="Ezra D."/>
            <person name="Gonzalez J."/>
            <person name="Henrissat B."/>
            <person name="Kuo A."/>
            <person name="Liang C."/>
            <person name="Lipzen A."/>
            <person name="Lutzoni F."/>
            <person name="Magnuson J."/>
            <person name="Mondo S."/>
            <person name="Nolan M."/>
            <person name="Ohm R."/>
            <person name="Pangilinan J."/>
            <person name="Park H.-J."/>
            <person name="Ramirez L."/>
            <person name="Alfaro M."/>
            <person name="Sun H."/>
            <person name="Tritt A."/>
            <person name="Yoshinaga Y."/>
            <person name="Zwiers L.-H."/>
            <person name="Turgeon B."/>
            <person name="Goodwin S."/>
            <person name="Spatafora J."/>
            <person name="Crous P."/>
            <person name="Grigoriev I."/>
        </authorList>
    </citation>
    <scope>NUCLEOTIDE SEQUENCE</scope>
    <source>
        <strain evidence="3">CBS 113979</strain>
    </source>
</reference>
<feature type="domain" description="Ribosomal RNA methyltransferase FtsJ" evidence="2">
    <location>
        <begin position="112"/>
        <end position="292"/>
    </location>
</feature>
<evidence type="ECO:0000313" key="4">
    <source>
        <dbReference type="Proteomes" id="UP000800041"/>
    </source>
</evidence>
<name>A0A6G1GIZ9_9PEZI</name>